<protein>
    <submittedName>
        <fullName evidence="1">Uncharacterized protein</fullName>
    </submittedName>
</protein>
<evidence type="ECO:0000313" key="2">
    <source>
        <dbReference type="Proteomes" id="UP000823921"/>
    </source>
</evidence>
<name>A0A9D2MN87_9FIRM</name>
<proteinExistence type="predicted"/>
<sequence length="185" mass="20927">MSRKATLDRQAVQKFNSRFGHLMEVFPEARAEAVRTMGQAAQRELNDQIRRADLEEEAKGTVISWQNLRFGSRGGYAALSALKSSSYRPGAKPKSWNGTAVTVKQVTKWLERGHGVRKPAPGSARAWVRVGRSGLNKYTGLRYVKGRMFYSWTKMKVQDHALDAATEAMKTFAKEIIKMKLERYS</sequence>
<dbReference type="Proteomes" id="UP000823921">
    <property type="component" value="Unassembled WGS sequence"/>
</dbReference>
<comment type="caution">
    <text evidence="1">The sequence shown here is derived from an EMBL/GenBank/DDBJ whole genome shotgun (WGS) entry which is preliminary data.</text>
</comment>
<accession>A0A9D2MN87</accession>
<reference evidence="1" key="1">
    <citation type="journal article" date="2021" name="PeerJ">
        <title>Extensive microbial diversity within the chicken gut microbiome revealed by metagenomics and culture.</title>
        <authorList>
            <person name="Gilroy R."/>
            <person name="Ravi A."/>
            <person name="Getino M."/>
            <person name="Pursley I."/>
            <person name="Horton D.L."/>
            <person name="Alikhan N.F."/>
            <person name="Baker D."/>
            <person name="Gharbi K."/>
            <person name="Hall N."/>
            <person name="Watson M."/>
            <person name="Adriaenssens E.M."/>
            <person name="Foster-Nyarko E."/>
            <person name="Jarju S."/>
            <person name="Secka A."/>
            <person name="Antonio M."/>
            <person name="Oren A."/>
            <person name="Chaudhuri R.R."/>
            <person name="La Ragione R."/>
            <person name="Hildebrand F."/>
            <person name="Pallen M.J."/>
        </authorList>
    </citation>
    <scope>NUCLEOTIDE SEQUENCE</scope>
    <source>
        <strain evidence="1">CHK192-8294</strain>
    </source>
</reference>
<reference evidence="1" key="2">
    <citation type="submission" date="2021-04" db="EMBL/GenBank/DDBJ databases">
        <authorList>
            <person name="Gilroy R."/>
        </authorList>
    </citation>
    <scope>NUCLEOTIDE SEQUENCE</scope>
    <source>
        <strain evidence="1">CHK192-8294</strain>
    </source>
</reference>
<organism evidence="1 2">
    <name type="scientific">Candidatus Flavonifractor intestinigallinarum</name>
    <dbReference type="NCBI Taxonomy" id="2838586"/>
    <lineage>
        <taxon>Bacteria</taxon>
        <taxon>Bacillati</taxon>
        <taxon>Bacillota</taxon>
        <taxon>Clostridia</taxon>
        <taxon>Eubacteriales</taxon>
        <taxon>Oscillospiraceae</taxon>
        <taxon>Flavonifractor</taxon>
    </lineage>
</organism>
<dbReference type="EMBL" id="DWXO01000080">
    <property type="protein sequence ID" value="HJB81009.1"/>
    <property type="molecule type" value="Genomic_DNA"/>
</dbReference>
<dbReference type="AlphaFoldDB" id="A0A9D2MN87"/>
<gene>
    <name evidence="1" type="ORF">H9712_08485</name>
</gene>
<evidence type="ECO:0000313" key="1">
    <source>
        <dbReference type="EMBL" id="HJB81009.1"/>
    </source>
</evidence>